<gene>
    <name evidence="2" type="ORF">EGYM00392_LOCUS35505</name>
</gene>
<sequence>MAYNGEVYTLIGEQQSAGSVNSKTVLAIASVAAVALGSFMVTRDYIIPQTNLHVQPTVASVSQGAAAAVAIGMATAANPAMAEESLLDSLGAQYTPGFAQQASKSGSTELPKGKGRAALSELTKEVKAAPSIFDTPVKKPQQQAEKKPSAKKPATYVSQPLPERKAAKKPAGPGYGNGKTLPSVVEDVPAAKVKAAEPVAAAPVAEPAAAPAKESKGIGFFGKKPAAQADAPAPASAPAKGTAKYPTVAKKASKTKEAAPVTVQKPAGKPGTPTKPVKVEKKGSVKKEDPKKTKKDDKKKKSGGNPLLGPLALIGGIYGLGVYAGKEEEEAASQDAPAVKVEDKTDEA</sequence>
<dbReference type="AlphaFoldDB" id="A0A7S1IVJ9"/>
<feature type="compositionally biased region" description="Low complexity" evidence="1">
    <location>
        <begin position="303"/>
        <end position="312"/>
    </location>
</feature>
<organism evidence="2">
    <name type="scientific">Eutreptiella gymnastica</name>
    <dbReference type="NCBI Taxonomy" id="73025"/>
    <lineage>
        <taxon>Eukaryota</taxon>
        <taxon>Discoba</taxon>
        <taxon>Euglenozoa</taxon>
        <taxon>Euglenida</taxon>
        <taxon>Spirocuta</taxon>
        <taxon>Euglenophyceae</taxon>
        <taxon>Eutreptiales</taxon>
        <taxon>Eutreptiaceae</taxon>
        <taxon>Eutreptiella</taxon>
    </lineage>
</organism>
<name>A0A7S1IVJ9_9EUGL</name>
<feature type="region of interest" description="Disordered" evidence="1">
    <location>
        <begin position="131"/>
        <end position="181"/>
    </location>
</feature>
<protein>
    <submittedName>
        <fullName evidence="2">Uncharacterized protein</fullName>
    </submittedName>
</protein>
<feature type="compositionally biased region" description="Low complexity" evidence="1">
    <location>
        <begin position="223"/>
        <end position="244"/>
    </location>
</feature>
<feature type="compositionally biased region" description="Basic and acidic residues" evidence="1">
    <location>
        <begin position="277"/>
        <end position="296"/>
    </location>
</feature>
<feature type="region of interest" description="Disordered" evidence="1">
    <location>
        <begin position="327"/>
        <end position="348"/>
    </location>
</feature>
<accession>A0A7S1IVJ9</accession>
<evidence type="ECO:0000256" key="1">
    <source>
        <dbReference type="SAM" id="MobiDB-lite"/>
    </source>
</evidence>
<feature type="region of interest" description="Disordered" evidence="1">
    <location>
        <begin position="199"/>
        <end position="312"/>
    </location>
</feature>
<feature type="compositionally biased region" description="Low complexity" evidence="1">
    <location>
        <begin position="199"/>
        <end position="212"/>
    </location>
</feature>
<feature type="compositionally biased region" description="Low complexity" evidence="1">
    <location>
        <begin position="265"/>
        <end position="276"/>
    </location>
</feature>
<dbReference type="EMBL" id="HBGA01095030">
    <property type="protein sequence ID" value="CAD9024380.1"/>
    <property type="molecule type" value="Transcribed_RNA"/>
</dbReference>
<evidence type="ECO:0000313" key="2">
    <source>
        <dbReference type="EMBL" id="CAD9024380.1"/>
    </source>
</evidence>
<proteinExistence type="predicted"/>
<reference evidence="2" key="1">
    <citation type="submission" date="2021-01" db="EMBL/GenBank/DDBJ databases">
        <authorList>
            <person name="Corre E."/>
            <person name="Pelletier E."/>
            <person name="Niang G."/>
            <person name="Scheremetjew M."/>
            <person name="Finn R."/>
            <person name="Kale V."/>
            <person name="Holt S."/>
            <person name="Cochrane G."/>
            <person name="Meng A."/>
            <person name="Brown T."/>
            <person name="Cohen L."/>
        </authorList>
    </citation>
    <scope>NUCLEOTIDE SEQUENCE</scope>
    <source>
        <strain evidence="2">NIES-381</strain>
    </source>
</reference>